<dbReference type="VEuPathDB" id="FungiDB:EYZ11_007686"/>
<dbReference type="InterPro" id="IPR037464">
    <property type="entry name" value="Taspase1"/>
</dbReference>
<name>A0A5M9N5G6_9EURO</name>
<dbReference type="FunFam" id="3.60.20.30:FF:000007">
    <property type="entry name" value="Similar to threonine aspartase"/>
    <property type="match status" value="1"/>
</dbReference>
<feature type="active site" description="Nucleophile" evidence="1">
    <location>
        <position position="330"/>
    </location>
</feature>
<dbReference type="Gene3D" id="3.60.20.30">
    <property type="entry name" value="(Glycosyl)asparaginase"/>
    <property type="match status" value="1"/>
</dbReference>
<gene>
    <name evidence="4" type="ORF">ATNIH1004_001407</name>
</gene>
<dbReference type="InterPro" id="IPR000246">
    <property type="entry name" value="Peptidase_T2"/>
</dbReference>
<dbReference type="Pfam" id="PF01112">
    <property type="entry name" value="Asparaginase_2"/>
    <property type="match status" value="2"/>
</dbReference>
<dbReference type="RefSeq" id="XP_033431864.1">
    <property type="nucleotide sequence ID" value="XM_033566107.1"/>
</dbReference>
<dbReference type="CDD" id="cd04514">
    <property type="entry name" value="Taspase1_like"/>
    <property type="match status" value="1"/>
</dbReference>
<dbReference type="VEuPathDB" id="FungiDB:EYZ11_007682"/>
<evidence type="ECO:0000256" key="2">
    <source>
        <dbReference type="PIRSR" id="PIRSR600246-3"/>
    </source>
</evidence>
<dbReference type="EMBL" id="QUQM01000002">
    <property type="protein sequence ID" value="KAA8652503.1"/>
    <property type="molecule type" value="Genomic_DNA"/>
</dbReference>
<dbReference type="SUPFAM" id="SSF56235">
    <property type="entry name" value="N-terminal nucleophile aminohydrolases (Ntn hydrolases)"/>
    <property type="match status" value="1"/>
</dbReference>
<dbReference type="OrthoDB" id="77601at2759"/>
<dbReference type="GeneID" id="54324109"/>
<evidence type="ECO:0000256" key="3">
    <source>
        <dbReference type="SAM" id="MobiDB-lite"/>
    </source>
</evidence>
<dbReference type="PANTHER" id="PTHR10188">
    <property type="entry name" value="L-ASPARAGINASE"/>
    <property type="match status" value="1"/>
</dbReference>
<dbReference type="GO" id="GO:0004298">
    <property type="term" value="F:threonine-type endopeptidase activity"/>
    <property type="evidence" value="ECO:0007669"/>
    <property type="project" value="InterPro"/>
</dbReference>
<dbReference type="AlphaFoldDB" id="A0A5M9N5G6"/>
<dbReference type="Proteomes" id="UP000324241">
    <property type="component" value="Unassembled WGS sequence"/>
</dbReference>
<evidence type="ECO:0000313" key="5">
    <source>
        <dbReference type="Proteomes" id="UP000324241"/>
    </source>
</evidence>
<dbReference type="InterPro" id="IPR029055">
    <property type="entry name" value="Ntn_hydrolases_N"/>
</dbReference>
<reference evidence="4 5" key="1">
    <citation type="submission" date="2019-08" db="EMBL/GenBank/DDBJ databases">
        <title>The genome sequence of a newly discovered highly antifungal drug resistant Aspergillus species, Aspergillus tanneri NIH 1004.</title>
        <authorList>
            <person name="Mounaud S."/>
            <person name="Singh I."/>
            <person name="Joardar V."/>
            <person name="Pakala S."/>
            <person name="Pakala S."/>
            <person name="Venepally P."/>
            <person name="Chung J.K."/>
            <person name="Losada L."/>
            <person name="Nierman W.C."/>
        </authorList>
    </citation>
    <scope>NUCLEOTIDE SEQUENCE [LARGE SCALE GENOMIC DNA]</scope>
    <source>
        <strain evidence="4 5">NIH1004</strain>
    </source>
</reference>
<protein>
    <recommendedName>
        <fullName evidence="6">Taspase, threonine aspartase, 1</fullName>
    </recommendedName>
</protein>
<proteinExistence type="predicted"/>
<feature type="region of interest" description="Disordered" evidence="3">
    <location>
        <begin position="244"/>
        <end position="264"/>
    </location>
</feature>
<accession>A0A5M9N5G6</accession>
<dbReference type="PANTHER" id="PTHR10188:SF8">
    <property type="entry name" value="THREONINE ASPARTASE 1"/>
    <property type="match status" value="1"/>
</dbReference>
<dbReference type="GO" id="GO:0051604">
    <property type="term" value="P:protein maturation"/>
    <property type="evidence" value="ECO:0007669"/>
    <property type="project" value="TreeGrafter"/>
</dbReference>
<feature type="compositionally biased region" description="Polar residues" evidence="3">
    <location>
        <begin position="287"/>
        <end position="311"/>
    </location>
</feature>
<comment type="caution">
    <text evidence="4">The sequence shown here is derived from an EMBL/GenBank/DDBJ whole genome shotgun (WGS) entry which is preliminary data.</text>
</comment>
<feature type="region of interest" description="Disordered" evidence="3">
    <location>
        <begin position="287"/>
        <end position="313"/>
    </location>
</feature>
<evidence type="ECO:0000313" key="4">
    <source>
        <dbReference type="EMBL" id="KAA8652503.1"/>
    </source>
</evidence>
<organism evidence="4 5">
    <name type="scientific">Aspergillus tanneri</name>
    <dbReference type="NCBI Taxonomy" id="1220188"/>
    <lineage>
        <taxon>Eukaryota</taxon>
        <taxon>Fungi</taxon>
        <taxon>Dikarya</taxon>
        <taxon>Ascomycota</taxon>
        <taxon>Pezizomycotina</taxon>
        <taxon>Eurotiomycetes</taxon>
        <taxon>Eurotiomycetidae</taxon>
        <taxon>Eurotiales</taxon>
        <taxon>Aspergillaceae</taxon>
        <taxon>Aspergillus</taxon>
        <taxon>Aspergillus subgen. Circumdati</taxon>
    </lineage>
</organism>
<evidence type="ECO:0000256" key="1">
    <source>
        <dbReference type="PIRSR" id="PIRSR600246-1"/>
    </source>
</evidence>
<sequence>MSPPRKGNVSAIFVHAGAGFHSVSNEKAHLETCENAAKVAMSVLKNGGSAVDAVEIAIMLLEDAEITNAGYGSNLTIDGLVECDATIINHLGQSGAVGAVSNVKNPISLARVIFESSMRPLSLQRVPPNFLVGQGATDFAYEHRLVVLPDDGLISAAARERWHRWQQDLESCESGERQQKSAHHQNGHFKAWLRRPVNIHPAQLLSCPLSAQPPSSGPPMCDMTHDANLPADDTHFHPRSFGVTPPADVDMTSSPSSRARDGEYVDGMIPQPEQVSTRIESNILPDSTTAANASGMDNNNPIPQPVGTNTHYEQKDSAPFNLAMDQINDTVGAIAIDSYGNTAAGSSSGGIGMKHRGRIGPAALVGIGTSIIPADPSDLEKTCVAVVTSGTGEHITTTMAASTCASRIYYNQRKCEDGTFEEVTEDEAMKTMIETEFMGHPGVKSNHCQGAIGIMAVKKTVDGAFLYFGHNTDSFALASMSSEDKRPTCVMSRSSGGGSVAQGGRAYRSRRYKVAGSCA</sequence>
<evidence type="ECO:0008006" key="6">
    <source>
        <dbReference type="Google" id="ProtNLM"/>
    </source>
</evidence>
<dbReference type="GO" id="GO:0005737">
    <property type="term" value="C:cytoplasm"/>
    <property type="evidence" value="ECO:0007669"/>
    <property type="project" value="TreeGrafter"/>
</dbReference>
<feature type="site" description="Cleavage; by autolysis" evidence="2">
    <location>
        <begin position="329"/>
        <end position="330"/>
    </location>
</feature>